<dbReference type="Gramene" id="ONK58593">
    <property type="protein sequence ID" value="ONK58593"/>
    <property type="gene ID" value="A4U43_C09F14660"/>
</dbReference>
<dbReference type="EMBL" id="CM007389">
    <property type="protein sequence ID" value="ONK58593.1"/>
    <property type="molecule type" value="Genomic_DNA"/>
</dbReference>
<name>A0A5P1E9G8_ASPOF</name>
<proteinExistence type="predicted"/>
<protein>
    <recommendedName>
        <fullName evidence="1">F-box associated beta-propeller type 3 domain-containing protein</fullName>
    </recommendedName>
</protein>
<dbReference type="InterPro" id="IPR013187">
    <property type="entry name" value="F-box-assoc_dom_typ3"/>
</dbReference>
<feature type="domain" description="F-box associated beta-propeller type 3" evidence="1">
    <location>
        <begin position="7"/>
        <end position="84"/>
    </location>
</feature>
<evidence type="ECO:0000259" key="1">
    <source>
        <dbReference type="Pfam" id="PF08268"/>
    </source>
</evidence>
<reference evidence="3" key="1">
    <citation type="journal article" date="2017" name="Nat. Commun.">
        <title>The asparagus genome sheds light on the origin and evolution of a young Y chromosome.</title>
        <authorList>
            <person name="Harkess A."/>
            <person name="Zhou J."/>
            <person name="Xu C."/>
            <person name="Bowers J.E."/>
            <person name="Van der Hulst R."/>
            <person name="Ayyampalayam S."/>
            <person name="Mercati F."/>
            <person name="Riccardi P."/>
            <person name="McKain M.R."/>
            <person name="Kakrana A."/>
            <person name="Tang H."/>
            <person name="Ray J."/>
            <person name="Groenendijk J."/>
            <person name="Arikit S."/>
            <person name="Mathioni S.M."/>
            <person name="Nakano M."/>
            <person name="Shan H."/>
            <person name="Telgmann-Rauber A."/>
            <person name="Kanno A."/>
            <person name="Yue Z."/>
            <person name="Chen H."/>
            <person name="Li W."/>
            <person name="Chen Y."/>
            <person name="Xu X."/>
            <person name="Zhang Y."/>
            <person name="Luo S."/>
            <person name="Chen H."/>
            <person name="Gao J."/>
            <person name="Mao Z."/>
            <person name="Pires J.C."/>
            <person name="Luo M."/>
            <person name="Kudrna D."/>
            <person name="Wing R.A."/>
            <person name="Meyers B.C."/>
            <person name="Yi K."/>
            <person name="Kong H."/>
            <person name="Lavrijsen P."/>
            <person name="Sunseri F."/>
            <person name="Falavigna A."/>
            <person name="Ye Y."/>
            <person name="Leebens-Mack J.H."/>
            <person name="Chen G."/>
        </authorList>
    </citation>
    <scope>NUCLEOTIDE SEQUENCE [LARGE SCALE GENOMIC DNA]</scope>
    <source>
        <strain evidence="3">cv. DH0086</strain>
    </source>
</reference>
<dbReference type="AlphaFoldDB" id="A0A5P1E9G8"/>
<dbReference type="Pfam" id="PF08268">
    <property type="entry name" value="FBA_3"/>
    <property type="match status" value="1"/>
</dbReference>
<dbReference type="Proteomes" id="UP000243459">
    <property type="component" value="Chromosome 9"/>
</dbReference>
<evidence type="ECO:0000313" key="3">
    <source>
        <dbReference type="Proteomes" id="UP000243459"/>
    </source>
</evidence>
<evidence type="ECO:0000313" key="2">
    <source>
        <dbReference type="EMBL" id="ONK58593.1"/>
    </source>
</evidence>
<organism evidence="2 3">
    <name type="scientific">Asparagus officinalis</name>
    <name type="common">Garden asparagus</name>
    <dbReference type="NCBI Taxonomy" id="4686"/>
    <lineage>
        <taxon>Eukaryota</taxon>
        <taxon>Viridiplantae</taxon>
        <taxon>Streptophyta</taxon>
        <taxon>Embryophyta</taxon>
        <taxon>Tracheophyta</taxon>
        <taxon>Spermatophyta</taxon>
        <taxon>Magnoliopsida</taxon>
        <taxon>Liliopsida</taxon>
        <taxon>Asparagales</taxon>
        <taxon>Asparagaceae</taxon>
        <taxon>Asparagoideae</taxon>
        <taxon>Asparagus</taxon>
    </lineage>
</organism>
<accession>A0A5P1E9G8</accession>
<gene>
    <name evidence="2" type="ORF">A4U43_C09F14660</name>
</gene>
<sequence>MYNPDDIYIRNPETGEQIALPRKSSGFPEHSGQAVAFAYLPSTGEYKVLRVFGASPFFSLQHPIRRSEVFTLGSGRWREIKEGPTFWVHDENSAVVDEAVHFLPGIFTWRLGGVEATIFSGEGSFFGVSFYVESFMALDDESFESLKKQEAI</sequence>
<keyword evidence="3" id="KW-1185">Reference proteome</keyword>